<evidence type="ECO:0000313" key="2">
    <source>
        <dbReference type="EMBL" id="VCW51660.1"/>
    </source>
</evidence>
<dbReference type="Gene3D" id="3.30.160.60">
    <property type="entry name" value="Classic Zinc Finger"/>
    <property type="match status" value="1"/>
</dbReference>
<dbReference type="EMBL" id="CYRY02000902">
    <property type="protein sequence ID" value="VCW51660.1"/>
    <property type="molecule type" value="Genomic_DNA"/>
</dbReference>
<dbReference type="InterPro" id="IPR036236">
    <property type="entry name" value="Znf_C2H2_sf"/>
</dbReference>
<sequence>MMDRGLSQDSRLERKKRLKNQELPPTEDFAEKGYQQHEPDETHSGCCWRSTTADGWEPGDELEKWKTHGASSGPVEHKQGQVVTRDGDWGNAEVVGKCSFNSDFVSSRRFLVKEYFYQIDSTQSLQHNFILTNHQEILVGKKPCKGSPCGKALGNLSKLNECGKDTSQSVYLSTHEIINVGEKFYACKERGDFFI</sequence>
<evidence type="ECO:0000313" key="3">
    <source>
        <dbReference type="Proteomes" id="UP000269945"/>
    </source>
</evidence>
<evidence type="ECO:0000256" key="1">
    <source>
        <dbReference type="SAM" id="MobiDB-lite"/>
    </source>
</evidence>
<comment type="caution">
    <text evidence="2">The sequence shown here is derived from an EMBL/GenBank/DDBJ whole genome shotgun (WGS) entry which is preliminary data.</text>
</comment>
<proteinExistence type="predicted"/>
<feature type="compositionally biased region" description="Basic and acidic residues" evidence="1">
    <location>
        <begin position="29"/>
        <end position="43"/>
    </location>
</feature>
<dbReference type="SUPFAM" id="SSF57667">
    <property type="entry name" value="beta-beta-alpha zinc fingers"/>
    <property type="match status" value="1"/>
</dbReference>
<dbReference type="AlphaFoldDB" id="A0A9X9LDM6"/>
<protein>
    <submittedName>
        <fullName evidence="2">Uncharacterized protein</fullName>
    </submittedName>
</protein>
<name>A0A9X9LDM6_GULGU</name>
<keyword evidence="3" id="KW-1185">Reference proteome</keyword>
<reference evidence="2 3" key="1">
    <citation type="submission" date="2018-10" db="EMBL/GenBank/DDBJ databases">
        <authorList>
            <person name="Ekblom R."/>
            <person name="Jareborg N."/>
        </authorList>
    </citation>
    <scope>NUCLEOTIDE SEQUENCE [LARGE SCALE GENOMIC DNA]</scope>
    <source>
        <tissue evidence="2">Muscle</tissue>
    </source>
</reference>
<feature type="region of interest" description="Disordered" evidence="1">
    <location>
        <begin position="1"/>
        <end position="50"/>
    </location>
</feature>
<accession>A0A9X9LDM6</accession>
<gene>
    <name evidence="2" type="ORF">BN2614_LOCUS3</name>
</gene>
<dbReference type="Proteomes" id="UP000269945">
    <property type="component" value="Unassembled WGS sequence"/>
</dbReference>
<organism evidence="2 3">
    <name type="scientific">Gulo gulo</name>
    <name type="common">Wolverine</name>
    <name type="synonym">Gluton</name>
    <dbReference type="NCBI Taxonomy" id="48420"/>
    <lineage>
        <taxon>Eukaryota</taxon>
        <taxon>Metazoa</taxon>
        <taxon>Chordata</taxon>
        <taxon>Craniata</taxon>
        <taxon>Vertebrata</taxon>
        <taxon>Euteleostomi</taxon>
        <taxon>Mammalia</taxon>
        <taxon>Eutheria</taxon>
        <taxon>Laurasiatheria</taxon>
        <taxon>Carnivora</taxon>
        <taxon>Caniformia</taxon>
        <taxon>Musteloidea</taxon>
        <taxon>Mustelidae</taxon>
        <taxon>Guloninae</taxon>
        <taxon>Gulo</taxon>
    </lineage>
</organism>